<dbReference type="AlphaFoldDB" id="A0A7Z0QPX1"/>
<reference evidence="3 4" key="1">
    <citation type="submission" date="2020-07" db="EMBL/GenBank/DDBJ databases">
        <title>isolation of Luteimonas sp. SJ-16.</title>
        <authorList>
            <person name="Huang X.-X."/>
            <person name="Xu L."/>
            <person name="Sun J.-Q."/>
        </authorList>
    </citation>
    <scope>NUCLEOTIDE SEQUENCE [LARGE SCALE GENOMIC DNA]</scope>
    <source>
        <strain evidence="3 4">SJ-16</strain>
    </source>
</reference>
<feature type="chain" id="PRO_5031492588" evidence="2">
    <location>
        <begin position="28"/>
        <end position="196"/>
    </location>
</feature>
<evidence type="ECO:0000256" key="1">
    <source>
        <dbReference type="SAM" id="MobiDB-lite"/>
    </source>
</evidence>
<sequence>MNTASPPALRALLSALLASVVAAPAPAQTAAPPPRIVLDRSLDHARDVRLCPRPFVRRGSVVLRPGFSGATGEFLSPTDAILRIDRVRTTLRAPGLRASAVGATTGRTFAWVPMTIIDGSGRFPTPGGPSTVYADRDTLVKIEINRNATTTAVTGDYVLDGCLVDRIPVRIEQPHIDPPRLPPKSPLPGETVRRPR</sequence>
<dbReference type="EMBL" id="JACCJZ010000004">
    <property type="protein sequence ID" value="NYZ61443.1"/>
    <property type="molecule type" value="Genomic_DNA"/>
</dbReference>
<evidence type="ECO:0000313" key="4">
    <source>
        <dbReference type="Proteomes" id="UP000589896"/>
    </source>
</evidence>
<feature type="region of interest" description="Disordered" evidence="1">
    <location>
        <begin position="173"/>
        <end position="196"/>
    </location>
</feature>
<keyword evidence="2" id="KW-0732">Signal</keyword>
<dbReference type="Proteomes" id="UP000589896">
    <property type="component" value="Unassembled WGS sequence"/>
</dbReference>
<dbReference type="RefSeq" id="WP_180543207.1">
    <property type="nucleotide sequence ID" value="NZ_JACCJZ010000004.1"/>
</dbReference>
<feature type="signal peptide" evidence="2">
    <location>
        <begin position="1"/>
        <end position="27"/>
    </location>
</feature>
<protein>
    <submittedName>
        <fullName evidence="3">Uncharacterized protein</fullName>
    </submittedName>
</protein>
<proteinExistence type="predicted"/>
<name>A0A7Z0QPX1_9GAMM</name>
<accession>A0A7Z0QPX1</accession>
<keyword evidence="4" id="KW-1185">Reference proteome</keyword>
<organism evidence="3 4">
    <name type="scientific">Luteimonas deserti</name>
    <dbReference type="NCBI Taxonomy" id="2752306"/>
    <lineage>
        <taxon>Bacteria</taxon>
        <taxon>Pseudomonadati</taxon>
        <taxon>Pseudomonadota</taxon>
        <taxon>Gammaproteobacteria</taxon>
        <taxon>Lysobacterales</taxon>
        <taxon>Lysobacteraceae</taxon>
        <taxon>Luteimonas</taxon>
    </lineage>
</organism>
<gene>
    <name evidence="3" type="ORF">H0E82_01510</name>
</gene>
<comment type="caution">
    <text evidence="3">The sequence shown here is derived from an EMBL/GenBank/DDBJ whole genome shotgun (WGS) entry which is preliminary data.</text>
</comment>
<evidence type="ECO:0000256" key="2">
    <source>
        <dbReference type="SAM" id="SignalP"/>
    </source>
</evidence>
<evidence type="ECO:0000313" key="3">
    <source>
        <dbReference type="EMBL" id="NYZ61443.1"/>
    </source>
</evidence>